<reference evidence="2" key="1">
    <citation type="submission" date="2021-01" db="EMBL/GenBank/DDBJ databases">
        <authorList>
            <person name="Corre E."/>
            <person name="Pelletier E."/>
            <person name="Niang G."/>
            <person name="Scheremetjew M."/>
            <person name="Finn R."/>
            <person name="Kale V."/>
            <person name="Holt S."/>
            <person name="Cochrane G."/>
            <person name="Meng A."/>
            <person name="Brown T."/>
            <person name="Cohen L."/>
        </authorList>
    </citation>
    <scope>NUCLEOTIDE SEQUENCE</scope>
    <source>
        <strain evidence="2">CCMP645</strain>
    </source>
</reference>
<evidence type="ECO:0000313" key="2">
    <source>
        <dbReference type="EMBL" id="CAE0759801.1"/>
    </source>
</evidence>
<evidence type="ECO:0000256" key="1">
    <source>
        <dbReference type="SAM" id="MobiDB-lite"/>
    </source>
</evidence>
<name>A0A7S4BBL8_CHRCT</name>
<feature type="compositionally biased region" description="Basic residues" evidence="1">
    <location>
        <begin position="1"/>
        <end position="15"/>
    </location>
</feature>
<accession>A0A7S4BBL8</accession>
<dbReference type="EMBL" id="HBIZ01019755">
    <property type="protein sequence ID" value="CAE0759801.1"/>
    <property type="molecule type" value="Transcribed_RNA"/>
</dbReference>
<proteinExistence type="predicted"/>
<feature type="region of interest" description="Disordered" evidence="1">
    <location>
        <begin position="1"/>
        <end position="40"/>
    </location>
</feature>
<protein>
    <submittedName>
        <fullName evidence="2">Uncharacterized protein</fullName>
    </submittedName>
</protein>
<dbReference type="AlphaFoldDB" id="A0A7S4BBL8"/>
<organism evidence="2">
    <name type="scientific">Chrysotila carterae</name>
    <name type="common">Marine alga</name>
    <name type="synonym">Syracosphaera carterae</name>
    <dbReference type="NCBI Taxonomy" id="13221"/>
    <lineage>
        <taxon>Eukaryota</taxon>
        <taxon>Haptista</taxon>
        <taxon>Haptophyta</taxon>
        <taxon>Prymnesiophyceae</taxon>
        <taxon>Isochrysidales</taxon>
        <taxon>Isochrysidaceae</taxon>
        <taxon>Chrysotila</taxon>
    </lineage>
</organism>
<sequence>MLGHLRHRRHFRRRQQGMNDPDNVDGSRGGRTLSQKKSLANKRHFQVPVGHAARLDPDFAASVVLVCITAFYTPDRKRQNSLAHTVSVVQSWAFNMTQTVIFTQDAPALRQGLIKNSAPMKHVGVVEPAGIRTGSLGSPDYALAWAHRDVMEQNASAYNFFVYLEDDIELTWPKLVGWWHDEQLLQLFNKRHPEQPPMHRGFFEYEHRGKGVSEDGELPLMVTVDPGACKVNFTAHKCRIAVRSIEGEKDNRRRFIGLPNPRSGSWVMDQARLQRFIKSAHWRPQADGQLAGVPWDARATAAAADAWMGFTQQTRGAWRFPTYPVGLGTHCVNAMVVPYHTPRKKGHLLDAIAGLHHMITAKQSKVNKSKGHCMVRNVPANQAALV</sequence>
<gene>
    <name evidence="2" type="ORF">PCAR00345_LOCUS12407</name>
</gene>